<dbReference type="Pfam" id="PF06232">
    <property type="entry name" value="ATS3"/>
    <property type="match status" value="1"/>
</dbReference>
<dbReference type="RefSeq" id="XP_008439124.1">
    <property type="nucleotide sequence ID" value="XM_008440902.2"/>
</dbReference>
<dbReference type="SUPFAM" id="SSF49723">
    <property type="entry name" value="Lipase/lipooxygenase domain (PLAT/LH2 domain)"/>
    <property type="match status" value="1"/>
</dbReference>
<dbReference type="PANTHER" id="PTHR31718">
    <property type="entry name" value="PLAT DOMAIN-CONTAINING PROTEIN"/>
    <property type="match status" value="1"/>
</dbReference>
<dbReference type="KEGG" id="cmo:103484014"/>
<dbReference type="EnsemblPlants" id="MELO3C006844.2.1">
    <property type="protein sequence ID" value="MELO3C006844.2.1"/>
    <property type="gene ID" value="MELO3C006844.2"/>
</dbReference>
<feature type="chain" id="PRO_5044565004" evidence="1">
    <location>
        <begin position="29"/>
        <end position="205"/>
    </location>
</feature>
<gene>
    <name evidence="4" type="primary">LOC103484014</name>
    <name evidence="2" type="synonym">103484014</name>
</gene>
<dbReference type="PANTHER" id="PTHR31718:SF32">
    <property type="entry name" value="EMBRYO-SPECIFIC PROTEIN ATS3B"/>
    <property type="match status" value="1"/>
</dbReference>
<reference evidence="2" key="1">
    <citation type="submission" date="2023-03" db="UniProtKB">
        <authorList>
            <consortium name="EnsemblPlants"/>
        </authorList>
    </citation>
    <scope>IDENTIFICATION</scope>
</reference>
<dbReference type="GeneID" id="103484014"/>
<proteinExistence type="predicted"/>
<keyword evidence="1" id="KW-0732">Signal</keyword>
<name>A0A1S3AXL4_CUCME</name>
<accession>A0A1S3AXL4</accession>
<feature type="signal peptide" evidence="1">
    <location>
        <begin position="1"/>
        <end position="28"/>
    </location>
</feature>
<evidence type="ECO:0000313" key="4">
    <source>
        <dbReference type="RefSeq" id="XP_008439124.1"/>
    </source>
</evidence>
<dbReference type="InterPro" id="IPR010417">
    <property type="entry name" value="Embryo-specific_ATS3"/>
</dbReference>
<dbReference type="InParanoid" id="A0A1S3AXL4"/>
<dbReference type="eggNOG" id="ENOG502S14I">
    <property type="taxonomic scope" value="Eukaryota"/>
</dbReference>
<dbReference type="AlphaFoldDB" id="A0A1S3AXL4"/>
<protein>
    <submittedName>
        <fullName evidence="4">Uncharacterized protein LOC103484014 isoform X1</fullName>
    </submittedName>
</protein>
<sequence length="205" mass="22678">MKQKSSSLNMATPLLPFFIFSLFSISASQSTGSLPQPASKSLSIAYIREAGDCNYRVNITTSCSSPFYISSEIGVLFGDAHGNQIYEPKLEVESGNAFGKCRKDIFELIGPCTDQICFFYLYKNGSDDWIPETVEISSPDIDTVKYTYNSSIPNDTWYGFDDCQYFPSPSPPPPPPPSVPSTAGCLPRWKWLASLIPVLFSSFLL</sequence>
<dbReference type="Proteomes" id="UP001652600">
    <property type="component" value="Chromosome 6"/>
</dbReference>
<dbReference type="SMR" id="A0A1S3AXL4"/>
<evidence type="ECO:0000313" key="2">
    <source>
        <dbReference type="EnsemblPlants" id="MELO3C006844.2.1"/>
    </source>
</evidence>
<organism evidence="3 4">
    <name type="scientific">Cucumis melo</name>
    <name type="common">Muskmelon</name>
    <dbReference type="NCBI Taxonomy" id="3656"/>
    <lineage>
        <taxon>Eukaryota</taxon>
        <taxon>Viridiplantae</taxon>
        <taxon>Streptophyta</taxon>
        <taxon>Embryophyta</taxon>
        <taxon>Tracheophyta</taxon>
        <taxon>Spermatophyta</taxon>
        <taxon>Magnoliopsida</taxon>
        <taxon>eudicotyledons</taxon>
        <taxon>Gunneridae</taxon>
        <taxon>Pentapetalae</taxon>
        <taxon>rosids</taxon>
        <taxon>fabids</taxon>
        <taxon>Cucurbitales</taxon>
        <taxon>Cucurbitaceae</taxon>
        <taxon>Benincaseae</taxon>
        <taxon>Cucumis</taxon>
    </lineage>
</organism>
<reference evidence="4" key="2">
    <citation type="submission" date="2025-04" db="UniProtKB">
        <authorList>
            <consortium name="RefSeq"/>
        </authorList>
    </citation>
    <scope>IDENTIFICATION</scope>
</reference>
<dbReference type="InterPro" id="IPR036392">
    <property type="entry name" value="PLAT/LH2_dom_sf"/>
</dbReference>
<dbReference type="Gramene" id="MELO3C006844.2.1">
    <property type="protein sequence ID" value="MELO3C006844.2.1"/>
    <property type="gene ID" value="MELO3C006844.2"/>
</dbReference>
<keyword evidence="3" id="KW-1185">Reference proteome</keyword>
<evidence type="ECO:0000313" key="3">
    <source>
        <dbReference type="Proteomes" id="UP001652600"/>
    </source>
</evidence>
<dbReference type="OrthoDB" id="1920702at2759"/>
<evidence type="ECO:0000256" key="1">
    <source>
        <dbReference type="SAM" id="SignalP"/>
    </source>
</evidence>